<proteinExistence type="predicted"/>
<evidence type="ECO:0000313" key="5">
    <source>
        <dbReference type="Proteomes" id="UP000569914"/>
    </source>
</evidence>
<feature type="chain" id="PRO_5031292053" description="Glycoamylase-like domain-containing protein" evidence="1">
    <location>
        <begin position="24"/>
        <end position="512"/>
    </location>
</feature>
<evidence type="ECO:0008006" key="6">
    <source>
        <dbReference type="Google" id="ProtNLM"/>
    </source>
</evidence>
<evidence type="ECO:0000259" key="2">
    <source>
        <dbReference type="Pfam" id="PF10091"/>
    </source>
</evidence>
<protein>
    <recommendedName>
        <fullName evidence="6">Glycoamylase-like domain-containing protein</fullName>
    </recommendedName>
</protein>
<dbReference type="Proteomes" id="UP000569914">
    <property type="component" value="Unassembled WGS sequence"/>
</dbReference>
<dbReference type="Gene3D" id="1.50.10.140">
    <property type="match status" value="1"/>
</dbReference>
<dbReference type="EMBL" id="JACCBU010000001">
    <property type="protein sequence ID" value="NYE74353.1"/>
    <property type="molecule type" value="Genomic_DNA"/>
</dbReference>
<feature type="domain" description="Glycoamylase-like" evidence="2">
    <location>
        <begin position="296"/>
        <end position="487"/>
    </location>
</feature>
<organism evidence="4 5">
    <name type="scientific">Microlunatus parietis</name>
    <dbReference type="NCBI Taxonomy" id="682979"/>
    <lineage>
        <taxon>Bacteria</taxon>
        <taxon>Bacillati</taxon>
        <taxon>Actinomycetota</taxon>
        <taxon>Actinomycetes</taxon>
        <taxon>Propionibacteriales</taxon>
        <taxon>Propionibacteriaceae</taxon>
        <taxon>Microlunatus</taxon>
    </lineage>
</organism>
<dbReference type="InterPro" id="IPR006311">
    <property type="entry name" value="TAT_signal"/>
</dbReference>
<evidence type="ECO:0000256" key="1">
    <source>
        <dbReference type="SAM" id="SignalP"/>
    </source>
</evidence>
<evidence type="ECO:0000259" key="3">
    <source>
        <dbReference type="Pfam" id="PF11329"/>
    </source>
</evidence>
<dbReference type="InterPro" id="IPR021478">
    <property type="entry name" value="DUF3131"/>
</dbReference>
<dbReference type="RefSeq" id="WP_179756594.1">
    <property type="nucleotide sequence ID" value="NZ_JACCBU010000001.1"/>
</dbReference>
<gene>
    <name evidence="4" type="ORF">BKA15_005682</name>
</gene>
<reference evidence="4 5" key="1">
    <citation type="submission" date="2020-07" db="EMBL/GenBank/DDBJ databases">
        <title>Sequencing the genomes of 1000 actinobacteria strains.</title>
        <authorList>
            <person name="Klenk H.-P."/>
        </authorList>
    </citation>
    <scope>NUCLEOTIDE SEQUENCE [LARGE SCALE GENOMIC DNA]</scope>
    <source>
        <strain evidence="4 5">DSM 22083</strain>
    </source>
</reference>
<dbReference type="InterPro" id="IPR019282">
    <property type="entry name" value="Glycoamylase-like_cons_dom"/>
</dbReference>
<feature type="signal peptide" evidence="1">
    <location>
        <begin position="1"/>
        <end position="23"/>
    </location>
</feature>
<name>A0A7Y9LF00_9ACTN</name>
<dbReference type="AlphaFoldDB" id="A0A7Y9LF00"/>
<feature type="domain" description="DUF3131" evidence="3">
    <location>
        <begin position="38"/>
        <end position="182"/>
    </location>
</feature>
<evidence type="ECO:0000313" key="4">
    <source>
        <dbReference type="EMBL" id="NYE74353.1"/>
    </source>
</evidence>
<accession>A0A7Y9LF00</accession>
<dbReference type="PROSITE" id="PS51318">
    <property type="entry name" value="TAT"/>
    <property type="match status" value="1"/>
</dbReference>
<dbReference type="Pfam" id="PF10091">
    <property type="entry name" value="Glycoamylase"/>
    <property type="match status" value="1"/>
</dbReference>
<keyword evidence="1" id="KW-0732">Signal</keyword>
<comment type="caution">
    <text evidence="4">The sequence shown here is derived from an EMBL/GenBank/DDBJ whole genome shotgun (WGS) entry which is preliminary data.</text>
</comment>
<sequence>MTAISRRLLLAGAAGTALPLALAPSGTAEERFGGRFRRWAADTWRSMIAMTDERTGLSADNIDGTLDPDSRSGYTSPTNIGGYLWSTVVAHRLRLISDRERSHRLGQTLRTLDRMVRHEPSGMFYNWYDERTADVLTSWPGSGDKVYPFLSSVDNGWLAAALMVIMGAGTDHRREAERLLDSMNFAVFYDAAARPAFGTGLLRGGFWDGEVPPDKPWVDGDYLGTGTAVHYTTNHYDTTVSETRITSYLAIARGQVPAKHYFATWRTFPAGCDWDWQEQEPVGRTRNYLGIDVFEGAYAYRDSLVVPGWGGSMFEALMPDLFVPEARWAPRSWGVNHPLTVRAHRLHGLEDAGYGAWGFSPASEPGGGYREYGVDPIGLNPDGYYSDAEQSNVDLGYGNCRAPGPAPTFGDGVVTPHAGFLALPYARIEGYRNLIKIADELDCYGPGGFYDAVAVRSGTLARRYLALDQAMIMGALGNLMAGDLLRKAFCGREVTAAIKPLIGMETFGAGWA</sequence>
<keyword evidence="5" id="KW-1185">Reference proteome</keyword>
<dbReference type="Pfam" id="PF11329">
    <property type="entry name" value="DUF3131"/>
    <property type="match status" value="1"/>
</dbReference>